<sequence length="172" mass="18609">MPRNRKSAKAAGARFERLIADTLAIHIDDRIDRRAKTGAKDKGDIGGLRTPAGSRVVIECKDTARVALAGWAAEAEVERVNDGAVAGLVVHKRTGKGAGLEQWVTMTVADLVALLTDRRPGHTVEASHNLDNATLDRIADHFGVEVPADARRLEDDVPEWALEAEYADRDAL</sequence>
<evidence type="ECO:0000313" key="1">
    <source>
        <dbReference type="EMBL" id="UOK18047.1"/>
    </source>
</evidence>
<dbReference type="EMBL" id="OM818327">
    <property type="protein sequence ID" value="UOK18047.1"/>
    <property type="molecule type" value="Genomic_DNA"/>
</dbReference>
<accession>A0AAE9KDF7</accession>
<keyword evidence="2" id="KW-1185">Reference proteome</keyword>
<evidence type="ECO:0000313" key="2">
    <source>
        <dbReference type="Proteomes" id="UP000831266"/>
    </source>
</evidence>
<gene>
    <name evidence="1" type="primary">54</name>
    <name evidence="1" type="ORF">SEA_SANTHID_54</name>
</gene>
<protein>
    <submittedName>
        <fullName evidence="1">Holliday junction resolvase</fullName>
    </submittedName>
</protein>
<dbReference type="Proteomes" id="UP000831266">
    <property type="component" value="Segment"/>
</dbReference>
<dbReference type="RefSeq" id="YP_010842592.1">
    <property type="nucleotide sequence ID" value="NC_079142.1"/>
</dbReference>
<dbReference type="GeneID" id="80559384"/>
<dbReference type="KEGG" id="vg:80559384"/>
<name>A0AAE9KDF7_9CAUD</name>
<reference evidence="1" key="1">
    <citation type="submission" date="2022-02" db="EMBL/GenBank/DDBJ databases">
        <authorList>
            <person name="Bastian A.M."/>
            <person name="Blankespoor M.J."/>
            <person name="Fynaardt G.K."/>
            <person name="Gilmeister S.A."/>
            <person name="Hurley E."/>
            <person name="Jones M."/>
            <person name="McKenney E.J."/>
            <person name="Olguin A.N."/>
            <person name="Rens M.N."/>
            <person name="Sterk A.E."/>
            <person name="Swart S.M."/>
            <person name="Thurm C.L."/>
            <person name="Trevino A."/>
            <person name="VanEgdom A."/>
            <person name="Veach M.C."/>
            <person name="Pavich L.R."/>
            <person name="Tolsma S."/>
            <person name="Garlena R.A."/>
            <person name="Russell D.A."/>
            <person name="Jacobs-Sera D."/>
            <person name="Hatfull G.F."/>
        </authorList>
    </citation>
    <scope>NUCLEOTIDE SEQUENCE</scope>
</reference>
<proteinExistence type="predicted"/>
<organism evidence="1 2">
    <name type="scientific">Gordonia phage Santhid</name>
    <dbReference type="NCBI Taxonomy" id="2927281"/>
    <lineage>
        <taxon>Viruses</taxon>
        <taxon>Duplodnaviria</taxon>
        <taxon>Heunggongvirae</taxon>
        <taxon>Uroviricota</taxon>
        <taxon>Caudoviricetes</taxon>
        <taxon>Santhisvirus</taxon>
        <taxon>Santhisvirus santhid</taxon>
    </lineage>
</organism>